<evidence type="ECO:0000313" key="3">
    <source>
        <dbReference type="Proteomes" id="UP000823890"/>
    </source>
</evidence>
<protein>
    <submittedName>
        <fullName evidence="2">Uncharacterized protein</fullName>
    </submittedName>
</protein>
<dbReference type="EMBL" id="DWWO01000015">
    <property type="protein sequence ID" value="HJC33245.1"/>
    <property type="molecule type" value="Genomic_DNA"/>
</dbReference>
<accession>A0A9D2NL89</accession>
<gene>
    <name evidence="2" type="ORF">H9758_01465</name>
</gene>
<sequence length="47" mass="4990">MRKSAAAAAGSTECGFPNGAAELWTRGREISGESRGKHGVRISEWRG</sequence>
<name>A0A9D2NL89_9FIRM</name>
<feature type="region of interest" description="Disordered" evidence="1">
    <location>
        <begin position="1"/>
        <end position="20"/>
    </location>
</feature>
<dbReference type="AlphaFoldDB" id="A0A9D2NL89"/>
<organism evidence="2 3">
    <name type="scientific">Candidatus Mediterraneibacter faecipullorum</name>
    <dbReference type="NCBI Taxonomy" id="2838670"/>
    <lineage>
        <taxon>Bacteria</taxon>
        <taxon>Bacillati</taxon>
        <taxon>Bacillota</taxon>
        <taxon>Clostridia</taxon>
        <taxon>Lachnospirales</taxon>
        <taxon>Lachnospiraceae</taxon>
        <taxon>Mediterraneibacter</taxon>
    </lineage>
</organism>
<reference evidence="2" key="1">
    <citation type="journal article" date="2021" name="PeerJ">
        <title>Extensive microbial diversity within the chicken gut microbiome revealed by metagenomics and culture.</title>
        <authorList>
            <person name="Gilroy R."/>
            <person name="Ravi A."/>
            <person name="Getino M."/>
            <person name="Pursley I."/>
            <person name="Horton D.L."/>
            <person name="Alikhan N.F."/>
            <person name="Baker D."/>
            <person name="Gharbi K."/>
            <person name="Hall N."/>
            <person name="Watson M."/>
            <person name="Adriaenssens E.M."/>
            <person name="Foster-Nyarko E."/>
            <person name="Jarju S."/>
            <person name="Secka A."/>
            <person name="Antonio M."/>
            <person name="Oren A."/>
            <person name="Chaudhuri R.R."/>
            <person name="La Ragione R."/>
            <person name="Hildebrand F."/>
            <person name="Pallen M.J."/>
        </authorList>
    </citation>
    <scope>NUCLEOTIDE SEQUENCE</scope>
    <source>
        <strain evidence="2">ChiW19-954</strain>
    </source>
</reference>
<comment type="caution">
    <text evidence="2">The sequence shown here is derived from an EMBL/GenBank/DDBJ whole genome shotgun (WGS) entry which is preliminary data.</text>
</comment>
<feature type="region of interest" description="Disordered" evidence="1">
    <location>
        <begin position="27"/>
        <end position="47"/>
    </location>
</feature>
<dbReference type="Proteomes" id="UP000823890">
    <property type="component" value="Unassembled WGS sequence"/>
</dbReference>
<evidence type="ECO:0000313" key="2">
    <source>
        <dbReference type="EMBL" id="HJC33245.1"/>
    </source>
</evidence>
<proteinExistence type="predicted"/>
<evidence type="ECO:0000256" key="1">
    <source>
        <dbReference type="SAM" id="MobiDB-lite"/>
    </source>
</evidence>
<reference evidence="2" key="2">
    <citation type="submission" date="2021-04" db="EMBL/GenBank/DDBJ databases">
        <authorList>
            <person name="Gilroy R."/>
        </authorList>
    </citation>
    <scope>NUCLEOTIDE SEQUENCE</scope>
    <source>
        <strain evidence="2">ChiW19-954</strain>
    </source>
</reference>